<accession>A0AAN8ZVG7</accession>
<keyword evidence="3" id="KW-1185">Reference proteome</keyword>
<dbReference type="AlphaFoldDB" id="A0AAN8ZVG7"/>
<feature type="transmembrane region" description="Helical" evidence="1">
    <location>
        <begin position="80"/>
        <end position="102"/>
    </location>
</feature>
<proteinExistence type="predicted"/>
<keyword evidence="1" id="KW-0812">Transmembrane</keyword>
<keyword evidence="1" id="KW-0472">Membrane</keyword>
<evidence type="ECO:0000313" key="2">
    <source>
        <dbReference type="EMBL" id="KAK7063206.1"/>
    </source>
</evidence>
<name>A0AAN8ZVG7_HALRR</name>
<keyword evidence="1" id="KW-1133">Transmembrane helix</keyword>
<organism evidence="2 3">
    <name type="scientific">Halocaridina rubra</name>
    <name type="common">Hawaiian red shrimp</name>
    <dbReference type="NCBI Taxonomy" id="373956"/>
    <lineage>
        <taxon>Eukaryota</taxon>
        <taxon>Metazoa</taxon>
        <taxon>Ecdysozoa</taxon>
        <taxon>Arthropoda</taxon>
        <taxon>Crustacea</taxon>
        <taxon>Multicrustacea</taxon>
        <taxon>Malacostraca</taxon>
        <taxon>Eumalacostraca</taxon>
        <taxon>Eucarida</taxon>
        <taxon>Decapoda</taxon>
        <taxon>Pleocyemata</taxon>
        <taxon>Caridea</taxon>
        <taxon>Atyoidea</taxon>
        <taxon>Atyidae</taxon>
        <taxon>Halocaridina</taxon>
    </lineage>
</organism>
<reference evidence="2 3" key="1">
    <citation type="submission" date="2023-11" db="EMBL/GenBank/DDBJ databases">
        <title>Halocaridina rubra genome assembly.</title>
        <authorList>
            <person name="Smith C."/>
        </authorList>
    </citation>
    <scope>NUCLEOTIDE SEQUENCE [LARGE SCALE GENOMIC DNA]</scope>
    <source>
        <strain evidence="2">EP-1</strain>
        <tissue evidence="2">Whole</tissue>
    </source>
</reference>
<dbReference type="Proteomes" id="UP001381693">
    <property type="component" value="Unassembled WGS sequence"/>
</dbReference>
<dbReference type="EMBL" id="JAXCGZ010020911">
    <property type="protein sequence ID" value="KAK7063206.1"/>
    <property type="molecule type" value="Genomic_DNA"/>
</dbReference>
<gene>
    <name evidence="2" type="ORF">SK128_012463</name>
</gene>
<evidence type="ECO:0000313" key="3">
    <source>
        <dbReference type="Proteomes" id="UP001381693"/>
    </source>
</evidence>
<comment type="caution">
    <text evidence="2">The sequence shown here is derived from an EMBL/GenBank/DDBJ whole genome shotgun (WGS) entry which is preliminary data.</text>
</comment>
<protein>
    <submittedName>
        <fullName evidence="2">Uncharacterized protein</fullName>
    </submittedName>
</protein>
<evidence type="ECO:0000256" key="1">
    <source>
        <dbReference type="SAM" id="Phobius"/>
    </source>
</evidence>
<sequence length="115" mass="12809">MYGKKNFHIGKDSFSLEQAGIACPTGHPIRYKIDKIISHLTDGGIINKWIEDDFLMYPERTSEKGRESKTTAMALVHIQAAFYLLLGGLILAALCLLGEVMLMRIQTSPEKNING</sequence>